<dbReference type="Proteomes" id="UP000214646">
    <property type="component" value="Unassembled WGS sequence"/>
</dbReference>
<evidence type="ECO:0000256" key="2">
    <source>
        <dbReference type="SAM" id="SignalP"/>
    </source>
</evidence>
<evidence type="ECO:0000256" key="1">
    <source>
        <dbReference type="SAM" id="Phobius"/>
    </source>
</evidence>
<dbReference type="EMBL" id="NIDE01000014">
    <property type="protein sequence ID" value="OWK38230.1"/>
    <property type="molecule type" value="Genomic_DNA"/>
</dbReference>
<name>A0A225D9E7_9BACT</name>
<organism evidence="3 4">
    <name type="scientific">Fimbriiglobus ruber</name>
    <dbReference type="NCBI Taxonomy" id="1908690"/>
    <lineage>
        <taxon>Bacteria</taxon>
        <taxon>Pseudomonadati</taxon>
        <taxon>Planctomycetota</taxon>
        <taxon>Planctomycetia</taxon>
        <taxon>Gemmatales</taxon>
        <taxon>Gemmataceae</taxon>
        <taxon>Fimbriiglobus</taxon>
    </lineage>
</organism>
<proteinExistence type="predicted"/>
<dbReference type="OrthoDB" id="9807384at2"/>
<keyword evidence="1" id="KW-0812">Transmembrane</keyword>
<accession>A0A225D9E7</accession>
<sequence length="317" mass="33769">MRKHRPAILGFLCLFVPGIARAADVKATAVPDRTTVRLSEPVRVRLTIEGDAPLRVDVPNEVLDDTAAALWRVRPLGPVVVTDVAGGKQQWTQEYRADPYVPGDAVRLAFVPFRVLAGTDPEPKMPAWAGMDVRVVTGIKDASLADARPPTGIEELPPVPPAGASLRDWAVRIVGGIAIAIVIGAIGWRIARRHRRKWLTPVQRAIAAFDALADDAVPPAEFADRLSAALRTFVEQDTGTAATKLTTTELAAALGTETVWPADAVEELKQILDCCDATKFAGEPVAPDRTALVDAARRIVAGRAEAKSAPAVPASTT</sequence>
<dbReference type="RefSeq" id="WP_088258075.1">
    <property type="nucleotide sequence ID" value="NZ_NIDE01000014.1"/>
</dbReference>
<keyword evidence="1" id="KW-1133">Transmembrane helix</keyword>
<evidence type="ECO:0000313" key="4">
    <source>
        <dbReference type="Proteomes" id="UP000214646"/>
    </source>
</evidence>
<protein>
    <recommendedName>
        <fullName evidence="5">BatD</fullName>
    </recommendedName>
</protein>
<feature type="signal peptide" evidence="2">
    <location>
        <begin position="1"/>
        <end position="22"/>
    </location>
</feature>
<gene>
    <name evidence="3" type="ORF">FRUB_07350</name>
</gene>
<feature type="chain" id="PRO_5012420459" description="BatD" evidence="2">
    <location>
        <begin position="23"/>
        <end position="317"/>
    </location>
</feature>
<comment type="caution">
    <text evidence="3">The sequence shown here is derived from an EMBL/GenBank/DDBJ whole genome shotgun (WGS) entry which is preliminary data.</text>
</comment>
<dbReference type="AlphaFoldDB" id="A0A225D9E7"/>
<evidence type="ECO:0000313" key="3">
    <source>
        <dbReference type="EMBL" id="OWK38230.1"/>
    </source>
</evidence>
<keyword evidence="4" id="KW-1185">Reference proteome</keyword>
<evidence type="ECO:0008006" key="5">
    <source>
        <dbReference type="Google" id="ProtNLM"/>
    </source>
</evidence>
<keyword evidence="1" id="KW-0472">Membrane</keyword>
<feature type="transmembrane region" description="Helical" evidence="1">
    <location>
        <begin position="169"/>
        <end position="188"/>
    </location>
</feature>
<reference evidence="4" key="1">
    <citation type="submission" date="2017-06" db="EMBL/GenBank/DDBJ databases">
        <title>Genome analysis of Fimbriiglobus ruber SP5, the first member of the order Planctomycetales with confirmed chitinolytic capability.</title>
        <authorList>
            <person name="Ravin N.V."/>
            <person name="Rakitin A.L."/>
            <person name="Ivanova A.A."/>
            <person name="Beletsky A.V."/>
            <person name="Kulichevskaya I.S."/>
            <person name="Mardanov A.V."/>
            <person name="Dedysh S.N."/>
        </authorList>
    </citation>
    <scope>NUCLEOTIDE SEQUENCE [LARGE SCALE GENOMIC DNA]</scope>
    <source>
        <strain evidence="4">SP5</strain>
    </source>
</reference>
<keyword evidence="2" id="KW-0732">Signal</keyword>